<sequence length="265" mass="29112">MAEHQPSRLDNEIELLTAIYPDQATYSSKGRELKFTQEYATLQLRIPDTYPEYGLPDVLGATDTARNDIRDQTKLAISALNLPDGEEALDAIISVFQQVVSERLETSSVVSAKSVKSTMPTNGGQKQNSNAMKTVIIWLHHLLNTNKRKLCLSPAFAGITKPGYPGVLIYSGPAAAVDAHVSELKAQNWAAFQVRFEEEVEWRFAHGNSVKEVESMADVVKLLEGSGDYEGEVSKSIGKKDAMKVEGSLQGEKQKEVFLKAVGIK</sequence>
<accession>A0A1Y2LQY7</accession>
<dbReference type="AlphaFoldDB" id="A0A1Y2LQY7"/>
<dbReference type="EMBL" id="KZ107852">
    <property type="protein sequence ID" value="OSS46150.1"/>
    <property type="molecule type" value="Genomic_DNA"/>
</dbReference>
<evidence type="ECO:0000313" key="1">
    <source>
        <dbReference type="EMBL" id="OSS46150.1"/>
    </source>
</evidence>
<dbReference type="STRING" id="105696.A0A1Y2LQY7"/>
<reference evidence="1 2" key="1">
    <citation type="journal article" date="2017" name="Genome Announc.">
        <title>Genome sequence of the saprophytic ascomycete Epicoccum nigrum ICMP 19927 strain isolated from New Zealand.</title>
        <authorList>
            <person name="Fokin M."/>
            <person name="Fleetwood D."/>
            <person name="Weir B.S."/>
            <person name="Villas-Boas S.G."/>
        </authorList>
    </citation>
    <scope>NUCLEOTIDE SEQUENCE [LARGE SCALE GENOMIC DNA]</scope>
    <source>
        <strain evidence="1 2">ICMP 19927</strain>
    </source>
</reference>
<gene>
    <name evidence="1" type="ORF">B5807_08028</name>
</gene>
<evidence type="ECO:0008006" key="3">
    <source>
        <dbReference type="Google" id="ProtNLM"/>
    </source>
</evidence>
<dbReference type="PANTHER" id="PTHR15955:SF8">
    <property type="entry name" value="RWD DOMAIN-CONTAINING PROTEIN 2B-RELATED"/>
    <property type="match status" value="1"/>
</dbReference>
<dbReference type="Proteomes" id="UP000193240">
    <property type="component" value="Unassembled WGS sequence"/>
</dbReference>
<keyword evidence="2" id="KW-1185">Reference proteome</keyword>
<name>A0A1Y2LQY7_EPING</name>
<organism evidence="1 2">
    <name type="scientific">Epicoccum nigrum</name>
    <name type="common">Soil fungus</name>
    <name type="synonym">Epicoccum purpurascens</name>
    <dbReference type="NCBI Taxonomy" id="105696"/>
    <lineage>
        <taxon>Eukaryota</taxon>
        <taxon>Fungi</taxon>
        <taxon>Dikarya</taxon>
        <taxon>Ascomycota</taxon>
        <taxon>Pezizomycotina</taxon>
        <taxon>Dothideomycetes</taxon>
        <taxon>Pleosporomycetidae</taxon>
        <taxon>Pleosporales</taxon>
        <taxon>Pleosporineae</taxon>
        <taxon>Didymellaceae</taxon>
        <taxon>Epicoccum</taxon>
    </lineage>
</organism>
<protein>
    <recommendedName>
        <fullName evidence="3">RWD domain-containing protein</fullName>
    </recommendedName>
</protein>
<dbReference type="OMA" id="VWLHHLL"/>
<dbReference type="InterPro" id="IPR017359">
    <property type="entry name" value="Phi-like"/>
</dbReference>
<evidence type="ECO:0000313" key="2">
    <source>
        <dbReference type="Proteomes" id="UP000193240"/>
    </source>
</evidence>
<proteinExistence type="predicted"/>
<dbReference type="PANTHER" id="PTHR15955">
    <property type="entry name" value="RWD DOMAIN CONTAINING PROTEIN 2"/>
    <property type="match status" value="1"/>
</dbReference>
<dbReference type="InParanoid" id="A0A1Y2LQY7"/>